<feature type="compositionally biased region" description="Polar residues" evidence="1">
    <location>
        <begin position="52"/>
        <end position="62"/>
    </location>
</feature>
<reference evidence="2" key="1">
    <citation type="journal article" date="2012" name="Nat. Biotechnol.">
        <title>Reference genome sequence of the model plant Setaria.</title>
        <authorList>
            <person name="Bennetzen J.L."/>
            <person name="Schmutz J."/>
            <person name="Wang H."/>
            <person name="Percifield R."/>
            <person name="Hawkins J."/>
            <person name="Pontaroli A.C."/>
            <person name="Estep M."/>
            <person name="Feng L."/>
            <person name="Vaughn J.N."/>
            <person name="Grimwood J."/>
            <person name="Jenkins J."/>
            <person name="Barry K."/>
            <person name="Lindquist E."/>
            <person name="Hellsten U."/>
            <person name="Deshpande S."/>
            <person name="Wang X."/>
            <person name="Wu X."/>
            <person name="Mitros T."/>
            <person name="Triplett J."/>
            <person name="Yang X."/>
            <person name="Ye C.Y."/>
            <person name="Mauro-Herrera M."/>
            <person name="Wang L."/>
            <person name="Li P."/>
            <person name="Sharma M."/>
            <person name="Sharma R."/>
            <person name="Ronald P.C."/>
            <person name="Panaud O."/>
            <person name="Kellogg E.A."/>
            <person name="Brutnell T.P."/>
            <person name="Doust A.N."/>
            <person name="Tuskan G.A."/>
            <person name="Rokhsar D."/>
            <person name="Devos K.M."/>
        </authorList>
    </citation>
    <scope>NUCLEOTIDE SEQUENCE [LARGE SCALE GENOMIC DNA]</scope>
    <source>
        <strain evidence="2">Yugu1</strain>
    </source>
</reference>
<evidence type="ECO:0000313" key="2">
    <source>
        <dbReference type="EMBL" id="RCV43255.1"/>
    </source>
</evidence>
<sequence>MLYGLLDRENNCKFCGRRVKGYFASSEVCAGTIVLMESSGSMRDRKPFTDLTNTTIQGTQTPHHVDPKERDRERKKFLVATMSDEKRIEYNRTIRERRMRRKTEQGAIQHIPNHHQDDTVHMEADENDGWLHRGDLGENKYKLYVGTTESDGDVGLINDEAPCGEMEDLCDQSCISPLCEGEADEEHTKRKEKKKASKKVNGQGNQNNNEQKGTSVKKKRVPIVDGTYTKNIVYKEVLTP</sequence>
<accession>A0A368SLF7</accession>
<proteinExistence type="predicted"/>
<feature type="region of interest" description="Disordered" evidence="1">
    <location>
        <begin position="182"/>
        <end position="221"/>
    </location>
</feature>
<organism evidence="2">
    <name type="scientific">Setaria italica</name>
    <name type="common">Foxtail millet</name>
    <name type="synonym">Panicum italicum</name>
    <dbReference type="NCBI Taxonomy" id="4555"/>
    <lineage>
        <taxon>Eukaryota</taxon>
        <taxon>Viridiplantae</taxon>
        <taxon>Streptophyta</taxon>
        <taxon>Embryophyta</taxon>
        <taxon>Tracheophyta</taxon>
        <taxon>Spermatophyta</taxon>
        <taxon>Magnoliopsida</taxon>
        <taxon>Liliopsida</taxon>
        <taxon>Poales</taxon>
        <taxon>Poaceae</taxon>
        <taxon>PACMAD clade</taxon>
        <taxon>Panicoideae</taxon>
        <taxon>Panicodae</taxon>
        <taxon>Paniceae</taxon>
        <taxon>Cenchrinae</taxon>
        <taxon>Setaria</taxon>
    </lineage>
</organism>
<reference evidence="2" key="2">
    <citation type="submission" date="2015-07" db="EMBL/GenBank/DDBJ databases">
        <authorList>
            <person name="Noorani M."/>
        </authorList>
    </citation>
    <scope>NUCLEOTIDE SEQUENCE</scope>
    <source>
        <strain evidence="2">Yugu1</strain>
    </source>
</reference>
<dbReference type="AlphaFoldDB" id="A0A368SLF7"/>
<gene>
    <name evidence="2" type="ORF">SETIT_9G280100v2</name>
</gene>
<dbReference type="EMBL" id="CM003536">
    <property type="protein sequence ID" value="RCV43255.1"/>
    <property type="molecule type" value="Genomic_DNA"/>
</dbReference>
<feature type="compositionally biased region" description="Low complexity" evidence="1">
    <location>
        <begin position="199"/>
        <end position="213"/>
    </location>
</feature>
<feature type="region of interest" description="Disordered" evidence="1">
    <location>
        <begin position="52"/>
        <end position="71"/>
    </location>
</feature>
<evidence type="ECO:0000256" key="1">
    <source>
        <dbReference type="SAM" id="MobiDB-lite"/>
    </source>
</evidence>
<name>A0A368SLF7_SETIT</name>
<protein>
    <submittedName>
        <fullName evidence="2">Uncharacterized protein</fullName>
    </submittedName>
</protein>